<evidence type="ECO:0000313" key="2">
    <source>
        <dbReference type="Proteomes" id="UP001157133"/>
    </source>
</evidence>
<gene>
    <name evidence="1" type="ORF">theurythT_01630</name>
</gene>
<comment type="caution">
    <text evidence="1">The sequence shown here is derived from an EMBL/GenBank/DDBJ whole genome shotgun (WGS) entry which is preliminary data.</text>
</comment>
<sequence>MNKERWVTILKMAGITEAQMLAWHQAFEK</sequence>
<keyword evidence="2" id="KW-1185">Reference proteome</keyword>
<protein>
    <submittedName>
        <fullName evidence="1">Uncharacterized protein</fullName>
    </submittedName>
</protein>
<reference evidence="1 2" key="1">
    <citation type="submission" date="2023-03" db="EMBL/GenBank/DDBJ databases">
        <title>Draft genome sequence of Thalassotalea eurytherma JCM 18482T.</title>
        <authorList>
            <person name="Sawabe T."/>
        </authorList>
    </citation>
    <scope>NUCLEOTIDE SEQUENCE [LARGE SCALE GENOMIC DNA]</scope>
    <source>
        <strain evidence="1 2">JCM 18482</strain>
    </source>
</reference>
<dbReference type="EMBL" id="BSSU01000001">
    <property type="protein sequence ID" value="GLX80711.1"/>
    <property type="molecule type" value="Genomic_DNA"/>
</dbReference>
<dbReference type="Proteomes" id="UP001157133">
    <property type="component" value="Unassembled WGS sequence"/>
</dbReference>
<name>A0ABQ6GXP8_9GAMM</name>
<evidence type="ECO:0000313" key="1">
    <source>
        <dbReference type="EMBL" id="GLX80711.1"/>
    </source>
</evidence>
<accession>A0ABQ6GXP8</accession>
<proteinExistence type="predicted"/>
<organism evidence="1 2">
    <name type="scientific">Thalassotalea eurytherma</name>
    <dbReference type="NCBI Taxonomy" id="1144278"/>
    <lineage>
        <taxon>Bacteria</taxon>
        <taxon>Pseudomonadati</taxon>
        <taxon>Pseudomonadota</taxon>
        <taxon>Gammaproteobacteria</taxon>
        <taxon>Alteromonadales</taxon>
        <taxon>Colwelliaceae</taxon>
        <taxon>Thalassotalea</taxon>
    </lineage>
</organism>